<keyword evidence="3" id="KW-1185">Reference proteome</keyword>
<evidence type="ECO:0000259" key="1">
    <source>
        <dbReference type="Pfam" id="PF01850"/>
    </source>
</evidence>
<dbReference type="OrthoDB" id="9798990at2"/>
<comment type="caution">
    <text evidence="2">The sequence shown here is derived from an EMBL/GenBank/DDBJ whole genome shotgun (WGS) entry which is preliminary data.</text>
</comment>
<dbReference type="SUPFAM" id="SSF88723">
    <property type="entry name" value="PIN domain-like"/>
    <property type="match status" value="1"/>
</dbReference>
<dbReference type="CDD" id="cd09872">
    <property type="entry name" value="PIN_Sll0205-like"/>
    <property type="match status" value="1"/>
</dbReference>
<name>A0A5C5WHY1_9BACT</name>
<dbReference type="PANTHER" id="PTHR36173:SF2">
    <property type="entry name" value="RIBONUCLEASE VAPC16"/>
    <property type="match status" value="1"/>
</dbReference>
<dbReference type="Proteomes" id="UP000316598">
    <property type="component" value="Unassembled WGS sequence"/>
</dbReference>
<dbReference type="AlphaFoldDB" id="A0A5C5WHY1"/>
<dbReference type="InterPro" id="IPR052919">
    <property type="entry name" value="TA_system_RNase"/>
</dbReference>
<dbReference type="InterPro" id="IPR002716">
    <property type="entry name" value="PIN_dom"/>
</dbReference>
<sequence>MRVLLDTHALYWFIEGDVKLSKTAAAVIGDPNNTILFSPASYWEMAIKISLGKWQLNQPYADFIDIALVDYGFEILNISPGHTAELLNLPFHHRDPFDRLLVAQAIAEGIEIVSADTQFDAYPVQRTW</sequence>
<dbReference type="RefSeq" id="WP_146515639.1">
    <property type="nucleotide sequence ID" value="NZ_SJPI01000002.1"/>
</dbReference>
<accession>A0A5C5WHY1</accession>
<dbReference type="PANTHER" id="PTHR36173">
    <property type="entry name" value="RIBONUCLEASE VAPC16-RELATED"/>
    <property type="match status" value="1"/>
</dbReference>
<dbReference type="EMBL" id="SJPI01000002">
    <property type="protein sequence ID" value="TWT50406.1"/>
    <property type="molecule type" value="Genomic_DNA"/>
</dbReference>
<dbReference type="InterPro" id="IPR041705">
    <property type="entry name" value="PIN_Sll0205"/>
</dbReference>
<protein>
    <submittedName>
        <fullName evidence="2">PIN domain protein</fullName>
    </submittedName>
</protein>
<proteinExistence type="predicted"/>
<reference evidence="2 3" key="1">
    <citation type="submission" date="2019-02" db="EMBL/GenBank/DDBJ databases">
        <title>Deep-cultivation of Planctomycetes and their phenomic and genomic characterization uncovers novel biology.</title>
        <authorList>
            <person name="Wiegand S."/>
            <person name="Jogler M."/>
            <person name="Boedeker C."/>
            <person name="Pinto D."/>
            <person name="Vollmers J."/>
            <person name="Rivas-Marin E."/>
            <person name="Kohn T."/>
            <person name="Peeters S.H."/>
            <person name="Heuer A."/>
            <person name="Rast P."/>
            <person name="Oberbeckmann S."/>
            <person name="Bunk B."/>
            <person name="Jeske O."/>
            <person name="Meyerdierks A."/>
            <person name="Storesund J.E."/>
            <person name="Kallscheuer N."/>
            <person name="Luecker S."/>
            <person name="Lage O.M."/>
            <person name="Pohl T."/>
            <person name="Merkel B.J."/>
            <person name="Hornburger P."/>
            <person name="Mueller R.-W."/>
            <person name="Bruemmer F."/>
            <person name="Labrenz M."/>
            <person name="Spormann A.M."/>
            <person name="Op Den Camp H."/>
            <person name="Overmann J."/>
            <person name="Amann R."/>
            <person name="Jetten M.S.M."/>
            <person name="Mascher T."/>
            <person name="Medema M.H."/>
            <person name="Devos D.P."/>
            <person name="Kaster A.-K."/>
            <person name="Ovreas L."/>
            <person name="Rohde M."/>
            <person name="Galperin M.Y."/>
            <person name="Jogler C."/>
        </authorList>
    </citation>
    <scope>NUCLEOTIDE SEQUENCE [LARGE SCALE GENOMIC DNA]</scope>
    <source>
        <strain evidence="2 3">Pla22</strain>
    </source>
</reference>
<evidence type="ECO:0000313" key="2">
    <source>
        <dbReference type="EMBL" id="TWT50406.1"/>
    </source>
</evidence>
<organism evidence="2 3">
    <name type="scientific">Rubripirellula amarantea</name>
    <dbReference type="NCBI Taxonomy" id="2527999"/>
    <lineage>
        <taxon>Bacteria</taxon>
        <taxon>Pseudomonadati</taxon>
        <taxon>Planctomycetota</taxon>
        <taxon>Planctomycetia</taxon>
        <taxon>Pirellulales</taxon>
        <taxon>Pirellulaceae</taxon>
        <taxon>Rubripirellula</taxon>
    </lineage>
</organism>
<dbReference type="Pfam" id="PF01850">
    <property type="entry name" value="PIN"/>
    <property type="match status" value="1"/>
</dbReference>
<evidence type="ECO:0000313" key="3">
    <source>
        <dbReference type="Proteomes" id="UP000316598"/>
    </source>
</evidence>
<feature type="domain" description="PIN" evidence="1">
    <location>
        <begin position="3"/>
        <end position="122"/>
    </location>
</feature>
<gene>
    <name evidence="2" type="ORF">Pla22_31490</name>
</gene>
<dbReference type="InterPro" id="IPR029060">
    <property type="entry name" value="PIN-like_dom_sf"/>
</dbReference>
<dbReference type="Gene3D" id="3.40.50.1010">
    <property type="entry name" value="5'-nuclease"/>
    <property type="match status" value="1"/>
</dbReference>